<proteinExistence type="predicted"/>
<protein>
    <recommendedName>
        <fullName evidence="4">LSM-interacting domain-containing protein</fullName>
    </recommendedName>
</protein>
<name>A0A540MC33_MALBA</name>
<evidence type="ECO:0000313" key="2">
    <source>
        <dbReference type="EMBL" id="TQD96039.1"/>
    </source>
</evidence>
<dbReference type="EMBL" id="VIEB01000301">
    <property type="protein sequence ID" value="TQD96039.1"/>
    <property type="molecule type" value="Genomic_DNA"/>
</dbReference>
<keyword evidence="3" id="KW-1185">Reference proteome</keyword>
<organism evidence="2 3">
    <name type="scientific">Malus baccata</name>
    <name type="common">Siberian crab apple</name>
    <name type="synonym">Pyrus baccata</name>
    <dbReference type="NCBI Taxonomy" id="106549"/>
    <lineage>
        <taxon>Eukaryota</taxon>
        <taxon>Viridiplantae</taxon>
        <taxon>Streptophyta</taxon>
        <taxon>Embryophyta</taxon>
        <taxon>Tracheophyta</taxon>
        <taxon>Spermatophyta</taxon>
        <taxon>Magnoliopsida</taxon>
        <taxon>eudicotyledons</taxon>
        <taxon>Gunneridae</taxon>
        <taxon>Pentapetalae</taxon>
        <taxon>rosids</taxon>
        <taxon>fabids</taxon>
        <taxon>Rosales</taxon>
        <taxon>Rosaceae</taxon>
        <taxon>Amygdaloideae</taxon>
        <taxon>Maleae</taxon>
        <taxon>Malus</taxon>
    </lineage>
</organism>
<gene>
    <name evidence="2" type="ORF">C1H46_018381</name>
</gene>
<feature type="compositionally biased region" description="Basic and acidic residues" evidence="1">
    <location>
        <begin position="107"/>
        <end position="130"/>
    </location>
</feature>
<comment type="caution">
    <text evidence="2">The sequence shown here is derived from an EMBL/GenBank/DDBJ whole genome shotgun (WGS) entry which is preliminary data.</text>
</comment>
<feature type="compositionally biased region" description="Polar residues" evidence="1">
    <location>
        <begin position="1"/>
        <end position="18"/>
    </location>
</feature>
<dbReference type="STRING" id="106549.A0A540MC33"/>
<evidence type="ECO:0000313" key="3">
    <source>
        <dbReference type="Proteomes" id="UP000315295"/>
    </source>
</evidence>
<accession>A0A540MC33</accession>
<feature type="region of interest" description="Disordered" evidence="1">
    <location>
        <begin position="1"/>
        <end position="36"/>
    </location>
</feature>
<evidence type="ECO:0000256" key="1">
    <source>
        <dbReference type="SAM" id="MobiDB-lite"/>
    </source>
</evidence>
<dbReference type="Proteomes" id="UP000315295">
    <property type="component" value="Unassembled WGS sequence"/>
</dbReference>
<dbReference type="AlphaFoldDB" id="A0A540MC33"/>
<sequence length="130" mass="14509">MSTKPTHSHSSPLNNICSSGGGATTGRARLEAEAEEEEGVESTIQLCIIELGEPSLIILLRPPMHLWHVKAQQSTYNQASDNVQLRGKNTFATPRNILALGHSRNKPKTEEQDDEKPKSIDEFRNMFRKD</sequence>
<evidence type="ECO:0008006" key="4">
    <source>
        <dbReference type="Google" id="ProtNLM"/>
    </source>
</evidence>
<feature type="region of interest" description="Disordered" evidence="1">
    <location>
        <begin position="91"/>
        <end position="130"/>
    </location>
</feature>
<reference evidence="2 3" key="1">
    <citation type="journal article" date="2019" name="G3 (Bethesda)">
        <title>Sequencing of a Wild Apple (Malus baccata) Genome Unravels the Differences Between Cultivated and Wild Apple Species Regarding Disease Resistance and Cold Tolerance.</title>
        <authorList>
            <person name="Chen X."/>
        </authorList>
    </citation>
    <scope>NUCLEOTIDE SEQUENCE [LARGE SCALE GENOMIC DNA]</scope>
    <source>
        <strain evidence="3">cv. Shandingzi</strain>
        <tissue evidence="2">Leaves</tissue>
    </source>
</reference>